<dbReference type="Pfam" id="PF10509">
    <property type="entry name" value="GalKase_gal_bdg"/>
    <property type="match status" value="1"/>
</dbReference>
<comment type="pathway">
    <text evidence="11">Carbohydrate metabolism; galactose metabolism.</text>
</comment>
<dbReference type="Gene3D" id="3.30.230.10">
    <property type="match status" value="1"/>
</dbReference>
<sequence>MNPQQRAEQLFSEKFHRTFDLRVYAPGRVNIIGEHTDYNDGFVMPCAINYGTAVCGAKRDDSLFRVYAADLDEFDEFDLAKPIEPNPAHKWTGYVRGVVKFIQAQCPDFKQGADLVISGNVPLSAGLSSSASLEVAVGKFCQQLAQLPLSDTQLALIGQQAENKFVGANCGNMDQLISALGQKDHLLMIDCRSLETQPTPVPNNVAVMIVNSHVKHDLVAGEYNTRRAQCEQAAEFFGVKALRDVSVEQFEKMEEKLTALDPIVAKRARHVVSENARVLAAVEALKQGDLTKLGQLMAQSHDSMRDDFEITVPQIDYLVELAQLAVGNTGGARMTGGGFGGCIVVVAPLDKVDAVRNIIAENYEKQTGLKEDFYVCTASQGVEVC</sequence>
<evidence type="ECO:0000256" key="10">
    <source>
        <dbReference type="ARBA" id="ARBA00023277"/>
    </source>
</evidence>
<dbReference type="GeneID" id="300132888"/>
<evidence type="ECO:0000313" key="17">
    <source>
        <dbReference type="Proteomes" id="UP000255098"/>
    </source>
</evidence>
<feature type="binding site" evidence="11">
    <location>
        <position position="223"/>
    </location>
    <ligand>
        <name>substrate</name>
    </ligand>
</feature>
<feature type="domain" description="GHMP kinase C-terminal" evidence="14">
    <location>
        <begin position="281"/>
        <end position="364"/>
    </location>
</feature>
<feature type="site" description="Transition state stabilizer" evidence="11">
    <location>
        <position position="28"/>
    </location>
</feature>
<keyword evidence="5 11" id="KW-0547">Nucleotide-binding</keyword>
<dbReference type="EMBL" id="UGSP01000001">
    <property type="protein sequence ID" value="SUB23661.1"/>
    <property type="molecule type" value="Genomic_DNA"/>
</dbReference>
<evidence type="ECO:0000256" key="11">
    <source>
        <dbReference type="HAMAP-Rule" id="MF_00246"/>
    </source>
</evidence>
<keyword evidence="7 11" id="KW-0067">ATP-binding</keyword>
<dbReference type="Pfam" id="PF08544">
    <property type="entry name" value="GHMP_kinases_C"/>
    <property type="match status" value="1"/>
</dbReference>
<protein>
    <recommendedName>
        <fullName evidence="11 12">Galactokinase</fullName>
        <ecNumber evidence="11 12">2.7.1.6</ecNumber>
    </recommendedName>
    <alternativeName>
        <fullName evidence="11">Galactose kinase</fullName>
    </alternativeName>
</protein>
<dbReference type="InterPro" id="IPR022963">
    <property type="entry name" value="Galactokinase_bac"/>
</dbReference>
<evidence type="ECO:0000256" key="1">
    <source>
        <dbReference type="ARBA" id="ARBA00006566"/>
    </source>
</evidence>
<dbReference type="AlphaFoldDB" id="A0A379AQS3"/>
<dbReference type="PANTHER" id="PTHR10457">
    <property type="entry name" value="MEVALONATE KINASE/GALACTOKINASE"/>
    <property type="match status" value="1"/>
</dbReference>
<dbReference type="InterPro" id="IPR000705">
    <property type="entry name" value="Galactokinase"/>
</dbReference>
<accession>A0A379AQS3</accession>
<dbReference type="InterPro" id="IPR006203">
    <property type="entry name" value="GHMP_knse_ATP-bd_CS"/>
</dbReference>
<dbReference type="GO" id="GO:0006012">
    <property type="term" value="P:galactose metabolic process"/>
    <property type="evidence" value="ECO:0007669"/>
    <property type="project" value="UniProtKB-UniRule"/>
</dbReference>
<dbReference type="Pfam" id="PF00288">
    <property type="entry name" value="GHMP_kinases_N"/>
    <property type="match status" value="1"/>
</dbReference>
<feature type="domain" description="Galactokinase N-terminal" evidence="15">
    <location>
        <begin position="10"/>
        <end position="57"/>
    </location>
</feature>
<dbReference type="Gene3D" id="3.30.70.890">
    <property type="entry name" value="GHMP kinase, C-terminal domain"/>
    <property type="match status" value="1"/>
</dbReference>
<dbReference type="SUPFAM" id="SSF54211">
    <property type="entry name" value="Ribosomal protein S5 domain 2-like"/>
    <property type="match status" value="1"/>
</dbReference>
<feature type="binding site" evidence="11">
    <location>
        <position position="162"/>
    </location>
    <ligand>
        <name>Mg(2+)</name>
        <dbReference type="ChEBI" id="CHEBI:18420"/>
    </ligand>
</feature>
<evidence type="ECO:0000259" key="13">
    <source>
        <dbReference type="Pfam" id="PF00288"/>
    </source>
</evidence>
<dbReference type="PIRSF" id="PIRSF000530">
    <property type="entry name" value="Galactokinase"/>
    <property type="match status" value="1"/>
</dbReference>
<dbReference type="InterPro" id="IPR020568">
    <property type="entry name" value="Ribosomal_Su5_D2-typ_SF"/>
</dbReference>
<dbReference type="InterPro" id="IPR014721">
    <property type="entry name" value="Ribsml_uS5_D2-typ_fold_subgr"/>
</dbReference>
<evidence type="ECO:0000256" key="9">
    <source>
        <dbReference type="ARBA" id="ARBA00023144"/>
    </source>
</evidence>
<evidence type="ECO:0000256" key="2">
    <source>
        <dbReference type="ARBA" id="ARBA00022490"/>
    </source>
</evidence>
<evidence type="ECO:0000256" key="8">
    <source>
        <dbReference type="ARBA" id="ARBA00022842"/>
    </source>
</evidence>
<dbReference type="InterPro" id="IPR036554">
    <property type="entry name" value="GHMP_kinase_C_sf"/>
</dbReference>
<evidence type="ECO:0000256" key="7">
    <source>
        <dbReference type="ARBA" id="ARBA00022840"/>
    </source>
</evidence>
<dbReference type="PROSITE" id="PS00627">
    <property type="entry name" value="GHMP_KINASES_ATP"/>
    <property type="match status" value="1"/>
</dbReference>
<dbReference type="GO" id="GO:0005829">
    <property type="term" value="C:cytosol"/>
    <property type="evidence" value="ECO:0007669"/>
    <property type="project" value="TreeGrafter"/>
</dbReference>
<dbReference type="RefSeq" id="WP_115248996.1">
    <property type="nucleotide sequence ID" value="NZ_UGSP01000001.1"/>
</dbReference>
<dbReference type="PANTHER" id="PTHR10457:SF7">
    <property type="entry name" value="GALACTOKINASE-RELATED"/>
    <property type="match status" value="1"/>
</dbReference>
<dbReference type="InterPro" id="IPR013750">
    <property type="entry name" value="GHMP_kinase_C_dom"/>
</dbReference>
<keyword evidence="6 11" id="KW-0418">Kinase</keyword>
<dbReference type="Proteomes" id="UP000255098">
    <property type="component" value="Unassembled WGS sequence"/>
</dbReference>
<gene>
    <name evidence="11 16" type="primary">galK</name>
    <name evidence="16" type="ORF">NCTC11297_00672</name>
</gene>
<evidence type="ECO:0000259" key="15">
    <source>
        <dbReference type="Pfam" id="PF10509"/>
    </source>
</evidence>
<feature type="domain" description="GHMP kinase N-terminal" evidence="13">
    <location>
        <begin position="94"/>
        <end position="181"/>
    </location>
</feature>
<dbReference type="NCBIfam" id="TIGR00131">
    <property type="entry name" value="gal_kin"/>
    <property type="match status" value="1"/>
</dbReference>
<dbReference type="GO" id="GO:0004335">
    <property type="term" value="F:galactokinase activity"/>
    <property type="evidence" value="ECO:0007669"/>
    <property type="project" value="UniProtKB-UniRule"/>
</dbReference>
<evidence type="ECO:0000259" key="14">
    <source>
        <dbReference type="Pfam" id="PF08544"/>
    </source>
</evidence>
<dbReference type="PROSITE" id="PS00106">
    <property type="entry name" value="GALACTOKINASE"/>
    <property type="match status" value="1"/>
</dbReference>
<dbReference type="PRINTS" id="PR00473">
    <property type="entry name" value="GALCTOKINASE"/>
</dbReference>
<keyword evidence="8 11" id="KW-0460">Magnesium</keyword>
<proteinExistence type="inferred from homology"/>
<evidence type="ECO:0000256" key="3">
    <source>
        <dbReference type="ARBA" id="ARBA00022679"/>
    </source>
</evidence>
<comment type="function">
    <text evidence="11">Catalyzes the transfer of the gamma-phosphate of ATP to D-galactose to form alpha-D-galactose-1-phosphate (Gal-1-P).</text>
</comment>
<dbReference type="GO" id="GO:0005524">
    <property type="term" value="F:ATP binding"/>
    <property type="evidence" value="ECO:0007669"/>
    <property type="project" value="UniProtKB-UniRule"/>
</dbReference>
<evidence type="ECO:0000256" key="5">
    <source>
        <dbReference type="ARBA" id="ARBA00022741"/>
    </source>
</evidence>
<dbReference type="InterPro" id="IPR019539">
    <property type="entry name" value="GalKase_N"/>
</dbReference>
<reference evidence="16 17" key="1">
    <citation type="submission" date="2018-06" db="EMBL/GenBank/DDBJ databases">
        <authorList>
            <consortium name="Pathogen Informatics"/>
            <person name="Doyle S."/>
        </authorList>
    </citation>
    <scope>NUCLEOTIDE SEQUENCE [LARGE SCALE GENOMIC DNA]</scope>
    <source>
        <strain evidence="17">NCTC 11297</strain>
    </source>
</reference>
<name>A0A379AQS3_AVIAV</name>
<comment type="catalytic activity">
    <reaction evidence="11">
        <text>alpha-D-galactose + ATP = alpha-D-galactose 1-phosphate + ADP + H(+)</text>
        <dbReference type="Rhea" id="RHEA:13553"/>
        <dbReference type="ChEBI" id="CHEBI:15378"/>
        <dbReference type="ChEBI" id="CHEBI:28061"/>
        <dbReference type="ChEBI" id="CHEBI:30616"/>
        <dbReference type="ChEBI" id="CHEBI:58336"/>
        <dbReference type="ChEBI" id="CHEBI:456216"/>
        <dbReference type="EC" id="2.7.1.6"/>
    </reaction>
</comment>
<dbReference type="SUPFAM" id="SSF55060">
    <property type="entry name" value="GHMP Kinase, C-terminal domain"/>
    <property type="match status" value="1"/>
</dbReference>
<dbReference type="GO" id="GO:0000287">
    <property type="term" value="F:magnesium ion binding"/>
    <property type="evidence" value="ECO:0007669"/>
    <property type="project" value="UniProtKB-UniRule"/>
</dbReference>
<dbReference type="InterPro" id="IPR006206">
    <property type="entry name" value="Mevalonate/galactokinase"/>
</dbReference>
<keyword evidence="17" id="KW-1185">Reference proteome</keyword>
<evidence type="ECO:0000256" key="4">
    <source>
        <dbReference type="ARBA" id="ARBA00022723"/>
    </source>
</evidence>
<feature type="binding site" evidence="11">
    <location>
        <begin position="34"/>
        <end position="37"/>
    </location>
    <ligand>
        <name>substrate</name>
    </ligand>
</feature>
<dbReference type="PRINTS" id="PR00959">
    <property type="entry name" value="MEVGALKINASE"/>
</dbReference>
<evidence type="ECO:0000313" key="16">
    <source>
        <dbReference type="EMBL" id="SUB23661.1"/>
    </source>
</evidence>
<dbReference type="InterPro" id="IPR019741">
    <property type="entry name" value="Galactokinase_CS"/>
</dbReference>
<comment type="caution">
    <text evidence="11">Lacks conserved residue(s) required for the propagation of feature annotation.</text>
</comment>
<dbReference type="FunFam" id="3.30.230.10:FF:000017">
    <property type="entry name" value="Galactokinase"/>
    <property type="match status" value="1"/>
</dbReference>
<dbReference type="UniPathway" id="UPA00214"/>
<evidence type="ECO:0000256" key="6">
    <source>
        <dbReference type="ARBA" id="ARBA00022777"/>
    </source>
</evidence>
<feature type="binding site" evidence="11">
    <location>
        <begin position="124"/>
        <end position="130"/>
    </location>
    <ligand>
        <name>ATP</name>
        <dbReference type="ChEBI" id="CHEBI:30616"/>
    </ligand>
</feature>
<dbReference type="FunFam" id="3.30.70.890:FF:000001">
    <property type="entry name" value="Galactokinase"/>
    <property type="match status" value="1"/>
</dbReference>
<organism evidence="16 17">
    <name type="scientific">Avibacterium avium</name>
    <name type="common">Pasteurella avium</name>
    <dbReference type="NCBI Taxonomy" id="751"/>
    <lineage>
        <taxon>Bacteria</taxon>
        <taxon>Pseudomonadati</taxon>
        <taxon>Pseudomonadota</taxon>
        <taxon>Gammaproteobacteria</taxon>
        <taxon>Pasteurellales</taxon>
        <taxon>Pasteurellaceae</taxon>
        <taxon>Avibacterium</taxon>
    </lineage>
</organism>
<feature type="active site" description="Proton acceptor" evidence="11">
    <location>
        <position position="174"/>
    </location>
</feature>
<dbReference type="EC" id="2.7.1.6" evidence="11 12"/>
<keyword evidence="2 11" id="KW-0963">Cytoplasm</keyword>
<dbReference type="HAMAP" id="MF_00246">
    <property type="entry name" value="Galactokinase"/>
    <property type="match status" value="1"/>
</dbReference>
<dbReference type="InterPro" id="IPR006204">
    <property type="entry name" value="GHMP_kinase_N_dom"/>
</dbReference>
<comment type="similarity">
    <text evidence="1 11">Belongs to the GHMP kinase family. GalK subfamily.</text>
</comment>
<comment type="subcellular location">
    <subcellularLocation>
        <location evidence="11">Cytoplasm</location>
    </subcellularLocation>
</comment>
<keyword evidence="9 11" id="KW-0299">Galactose metabolism</keyword>
<keyword evidence="10 11" id="KW-0119">Carbohydrate metabolism</keyword>
<feature type="binding site" evidence="11">
    <location>
        <position position="130"/>
    </location>
    <ligand>
        <name>Mg(2+)</name>
        <dbReference type="ChEBI" id="CHEBI:18420"/>
    </ligand>
</feature>
<evidence type="ECO:0000256" key="12">
    <source>
        <dbReference type="NCBIfam" id="TIGR00131"/>
    </source>
</evidence>
<dbReference type="NCBIfam" id="NF003472">
    <property type="entry name" value="PRK05101.1"/>
    <property type="match status" value="1"/>
</dbReference>
<keyword evidence="3 11" id="KW-0808">Transferase</keyword>
<keyword evidence="4 11" id="KW-0479">Metal-binding</keyword>